<sequence>MHGLLGLLAFACYIIIAATECSTSKYREGPRDWLRCSNASIEEVKSKLQWNLMKIAISESMISEIPDRSFAVNSTTLEMLNFHSCGIHRIGNEAFLGLGSLKELSLSYNKITQLSAAWLSHLTSLERLDLSFNMITYIDPQSYLNLWNLQRLDINDNQLKQIPMLNFERMQRLKIIRIQENPLTYLNRAKLTLWLNDHKVNYATRDDDFIWFDSVLHSCLIDLPQTGELDRKMNTCVTMNMFEQLTSILATSPSIRDSTQVCYGQTRNLIDCFKKINIRTNGNILLNLLSTINDVAKIGTA</sequence>
<keyword evidence="3" id="KW-0677">Repeat</keyword>
<keyword evidence="2 5" id="KW-0732">Signal</keyword>
<dbReference type="Gene3D" id="3.80.10.10">
    <property type="entry name" value="Ribonuclease Inhibitor"/>
    <property type="match status" value="1"/>
</dbReference>
<dbReference type="InterPro" id="IPR032675">
    <property type="entry name" value="LRR_dom_sf"/>
</dbReference>
<dbReference type="AlphaFoldDB" id="A0A6J0CEZ9"/>
<evidence type="ECO:0000256" key="1">
    <source>
        <dbReference type="ARBA" id="ARBA00022614"/>
    </source>
</evidence>
<dbReference type="PROSITE" id="PS51450">
    <property type="entry name" value="LRR"/>
    <property type="match status" value="3"/>
</dbReference>
<proteinExistence type="predicted"/>
<organism evidence="7">
    <name type="scientific">Neodiprion lecontei</name>
    <name type="common">Redheaded pine sawfly</name>
    <dbReference type="NCBI Taxonomy" id="441921"/>
    <lineage>
        <taxon>Eukaryota</taxon>
        <taxon>Metazoa</taxon>
        <taxon>Ecdysozoa</taxon>
        <taxon>Arthropoda</taxon>
        <taxon>Hexapoda</taxon>
        <taxon>Insecta</taxon>
        <taxon>Pterygota</taxon>
        <taxon>Neoptera</taxon>
        <taxon>Endopterygota</taxon>
        <taxon>Hymenoptera</taxon>
        <taxon>Tenthredinoidea</taxon>
        <taxon>Diprionidae</taxon>
        <taxon>Diprioninae</taxon>
        <taxon>Neodiprion</taxon>
    </lineage>
</organism>
<dbReference type="SMART" id="SM00365">
    <property type="entry name" value="LRR_SD22"/>
    <property type="match status" value="3"/>
</dbReference>
<evidence type="ECO:0000256" key="4">
    <source>
        <dbReference type="ARBA" id="ARBA00023180"/>
    </source>
</evidence>
<evidence type="ECO:0000256" key="3">
    <source>
        <dbReference type="ARBA" id="ARBA00022737"/>
    </source>
</evidence>
<keyword evidence="1" id="KW-0433">Leucine-rich repeat</keyword>
<name>A0A6J0CEZ9_NEOLC</name>
<evidence type="ECO:0000256" key="2">
    <source>
        <dbReference type="ARBA" id="ARBA00022729"/>
    </source>
</evidence>
<dbReference type="GeneID" id="107227868"/>
<dbReference type="Pfam" id="PF00560">
    <property type="entry name" value="LRR_1"/>
    <property type="match status" value="1"/>
</dbReference>
<dbReference type="OrthoDB" id="694479at2759"/>
<reference evidence="7" key="1">
    <citation type="submission" date="2025-08" db="UniProtKB">
        <authorList>
            <consortium name="RefSeq"/>
        </authorList>
    </citation>
    <scope>IDENTIFICATION</scope>
    <source>
        <tissue evidence="7">Thorax and Abdomen</tissue>
    </source>
</reference>
<dbReference type="PANTHER" id="PTHR45842:SF12">
    <property type="entry name" value="KEKKON 5, ISOFORM A"/>
    <property type="match status" value="1"/>
</dbReference>
<evidence type="ECO:0000256" key="5">
    <source>
        <dbReference type="SAM" id="SignalP"/>
    </source>
</evidence>
<dbReference type="RefSeq" id="XP_015524624.2">
    <property type="nucleotide sequence ID" value="XM_015669138.2"/>
</dbReference>
<keyword evidence="6" id="KW-1185">Reference proteome</keyword>
<keyword evidence="4" id="KW-0325">Glycoprotein</keyword>
<dbReference type="InterPro" id="IPR001611">
    <property type="entry name" value="Leu-rich_rpt"/>
</dbReference>
<dbReference type="PANTHER" id="PTHR45842">
    <property type="entry name" value="SYNAPTIC ADHESION-LIKE MOLECULE SALM"/>
    <property type="match status" value="1"/>
</dbReference>
<dbReference type="InterPro" id="IPR003591">
    <property type="entry name" value="Leu-rich_rpt_typical-subtyp"/>
</dbReference>
<dbReference type="SUPFAM" id="SSF52058">
    <property type="entry name" value="L domain-like"/>
    <property type="match status" value="1"/>
</dbReference>
<gene>
    <name evidence="7" type="primary">LOC107227868</name>
</gene>
<dbReference type="KEGG" id="nlo:107227868"/>
<dbReference type="SMART" id="SM00369">
    <property type="entry name" value="LRR_TYP"/>
    <property type="match status" value="3"/>
</dbReference>
<feature type="chain" id="PRO_5047158242" evidence="5">
    <location>
        <begin position="20"/>
        <end position="301"/>
    </location>
</feature>
<evidence type="ECO:0000313" key="7">
    <source>
        <dbReference type="RefSeq" id="XP_015524624.2"/>
    </source>
</evidence>
<evidence type="ECO:0000313" key="6">
    <source>
        <dbReference type="Proteomes" id="UP000829291"/>
    </source>
</evidence>
<feature type="signal peptide" evidence="5">
    <location>
        <begin position="1"/>
        <end position="19"/>
    </location>
</feature>
<dbReference type="Proteomes" id="UP000829291">
    <property type="component" value="Chromosome 3"/>
</dbReference>
<accession>A0A6J0CEZ9</accession>
<dbReference type="InterPro" id="IPR050467">
    <property type="entry name" value="LRFN"/>
</dbReference>
<dbReference type="InParanoid" id="A0A6J0CEZ9"/>
<dbReference type="Pfam" id="PF13855">
    <property type="entry name" value="LRR_8"/>
    <property type="match status" value="1"/>
</dbReference>
<protein>
    <submittedName>
        <fullName evidence="7">Leucine-rich repeat-containing protein 15</fullName>
    </submittedName>
</protein>